<proteinExistence type="predicted"/>
<accession>A0A0F9D1H1</accession>
<evidence type="ECO:0000313" key="1">
    <source>
        <dbReference type="EMBL" id="KKL05943.1"/>
    </source>
</evidence>
<gene>
    <name evidence="1" type="ORF">LCGC14_2600980</name>
</gene>
<organism evidence="1">
    <name type="scientific">marine sediment metagenome</name>
    <dbReference type="NCBI Taxonomy" id="412755"/>
    <lineage>
        <taxon>unclassified sequences</taxon>
        <taxon>metagenomes</taxon>
        <taxon>ecological metagenomes</taxon>
    </lineage>
</organism>
<dbReference type="AlphaFoldDB" id="A0A0F9D1H1"/>
<sequence length="323" mass="37872">HYYNSFELIVKNQIPNFLKRLELKKDRSKINDYIKLLWESDNIVVNNLLKEHSKNMILILKDLLESKLIFEYHTLNLHLLQIEVYMNSILVNFIDKKAFSSILELNEELIELHVNLSEILGVPDTYLHTILLSGGYYSSYKLEKAREYYEQGLKIAKEKNHQYYIDKFNYNIKHLDDPPEEPFKLDDIKTIPLSITIKTLKWFKSPSLDSITDSALKKSYEIALNDLDPLEILKSCKNCIVSYYPSMYGQAEGLYSMGAKQIGCTKKKKIVESSNLHSMFILFQKKLCEGCEFNEPREESFDPPTYIIENMRLRMIGLKELLN</sequence>
<protein>
    <submittedName>
        <fullName evidence="1">Uncharacterized protein</fullName>
    </submittedName>
</protein>
<name>A0A0F9D1H1_9ZZZZ</name>
<reference evidence="1" key="1">
    <citation type="journal article" date="2015" name="Nature">
        <title>Complex archaea that bridge the gap between prokaryotes and eukaryotes.</title>
        <authorList>
            <person name="Spang A."/>
            <person name="Saw J.H."/>
            <person name="Jorgensen S.L."/>
            <person name="Zaremba-Niedzwiedzka K."/>
            <person name="Martijn J."/>
            <person name="Lind A.E."/>
            <person name="van Eijk R."/>
            <person name="Schleper C."/>
            <person name="Guy L."/>
            <person name="Ettema T.J."/>
        </authorList>
    </citation>
    <scope>NUCLEOTIDE SEQUENCE</scope>
</reference>
<comment type="caution">
    <text evidence="1">The sequence shown here is derived from an EMBL/GenBank/DDBJ whole genome shotgun (WGS) entry which is preliminary data.</text>
</comment>
<feature type="non-terminal residue" evidence="1">
    <location>
        <position position="1"/>
    </location>
</feature>
<dbReference type="EMBL" id="LAZR01043914">
    <property type="protein sequence ID" value="KKL05943.1"/>
    <property type="molecule type" value="Genomic_DNA"/>
</dbReference>